<dbReference type="PANTHER" id="PTHR31672">
    <property type="entry name" value="BNACNNG10540D PROTEIN"/>
    <property type="match status" value="1"/>
</dbReference>
<evidence type="ECO:0000313" key="2">
    <source>
        <dbReference type="EnsemblPlants" id="TuG1812G0500003343.01.T01.cds303996"/>
    </source>
</evidence>
<reference evidence="3" key="1">
    <citation type="journal article" date="2013" name="Nature">
        <title>Draft genome of the wheat A-genome progenitor Triticum urartu.</title>
        <authorList>
            <person name="Ling H.Q."/>
            <person name="Zhao S."/>
            <person name="Liu D."/>
            <person name="Wang J."/>
            <person name="Sun H."/>
            <person name="Zhang C."/>
            <person name="Fan H."/>
            <person name="Li D."/>
            <person name="Dong L."/>
            <person name="Tao Y."/>
            <person name="Gao C."/>
            <person name="Wu H."/>
            <person name="Li Y."/>
            <person name="Cui Y."/>
            <person name="Guo X."/>
            <person name="Zheng S."/>
            <person name="Wang B."/>
            <person name="Yu K."/>
            <person name="Liang Q."/>
            <person name="Yang W."/>
            <person name="Lou X."/>
            <person name="Chen J."/>
            <person name="Feng M."/>
            <person name="Jian J."/>
            <person name="Zhang X."/>
            <person name="Luo G."/>
            <person name="Jiang Y."/>
            <person name="Liu J."/>
            <person name="Wang Z."/>
            <person name="Sha Y."/>
            <person name="Zhang B."/>
            <person name="Wu H."/>
            <person name="Tang D."/>
            <person name="Shen Q."/>
            <person name="Xue P."/>
            <person name="Zou S."/>
            <person name="Wang X."/>
            <person name="Liu X."/>
            <person name="Wang F."/>
            <person name="Yang Y."/>
            <person name="An X."/>
            <person name="Dong Z."/>
            <person name="Zhang K."/>
            <person name="Zhang X."/>
            <person name="Luo M.C."/>
            <person name="Dvorak J."/>
            <person name="Tong Y."/>
            <person name="Wang J."/>
            <person name="Yang H."/>
            <person name="Li Z."/>
            <person name="Wang D."/>
            <person name="Zhang A."/>
            <person name="Wang J."/>
        </authorList>
    </citation>
    <scope>NUCLEOTIDE SEQUENCE</scope>
    <source>
        <strain evidence="3">cv. G1812</strain>
    </source>
</reference>
<dbReference type="Pfam" id="PF00646">
    <property type="entry name" value="F-box"/>
    <property type="match status" value="1"/>
</dbReference>
<reference evidence="2" key="3">
    <citation type="submission" date="2022-06" db="UniProtKB">
        <authorList>
            <consortium name="EnsemblPlants"/>
        </authorList>
    </citation>
    <scope>IDENTIFICATION</scope>
</reference>
<name>A0A8R7UK28_TRIUA</name>
<protein>
    <recommendedName>
        <fullName evidence="1">F-box domain-containing protein</fullName>
    </recommendedName>
</protein>
<dbReference type="InterPro" id="IPR013187">
    <property type="entry name" value="F-box-assoc_dom_typ3"/>
</dbReference>
<feature type="domain" description="F-box" evidence="1">
    <location>
        <begin position="14"/>
        <end position="59"/>
    </location>
</feature>
<keyword evidence="3" id="KW-1185">Reference proteome</keyword>
<dbReference type="InterPro" id="IPR017451">
    <property type="entry name" value="F-box-assoc_interact_dom"/>
</dbReference>
<reference evidence="2" key="2">
    <citation type="submission" date="2018-03" db="EMBL/GenBank/DDBJ databases">
        <title>The Triticum urartu genome reveals the dynamic nature of wheat genome evolution.</title>
        <authorList>
            <person name="Ling H."/>
            <person name="Ma B."/>
            <person name="Shi X."/>
            <person name="Liu H."/>
            <person name="Dong L."/>
            <person name="Sun H."/>
            <person name="Cao Y."/>
            <person name="Gao Q."/>
            <person name="Zheng S."/>
            <person name="Li Y."/>
            <person name="Yu Y."/>
            <person name="Du H."/>
            <person name="Qi M."/>
            <person name="Li Y."/>
            <person name="Yu H."/>
            <person name="Cui Y."/>
            <person name="Wang N."/>
            <person name="Chen C."/>
            <person name="Wu H."/>
            <person name="Zhao Y."/>
            <person name="Zhang J."/>
            <person name="Li Y."/>
            <person name="Zhou W."/>
            <person name="Zhang B."/>
            <person name="Hu W."/>
            <person name="Eijk M."/>
            <person name="Tang J."/>
            <person name="Witsenboer H."/>
            <person name="Zhao S."/>
            <person name="Li Z."/>
            <person name="Zhang A."/>
            <person name="Wang D."/>
            <person name="Liang C."/>
        </authorList>
    </citation>
    <scope>NUCLEOTIDE SEQUENCE [LARGE SCALE GENOMIC DNA]</scope>
    <source>
        <strain evidence="2">cv. G1812</strain>
    </source>
</reference>
<organism evidence="2 3">
    <name type="scientific">Triticum urartu</name>
    <name type="common">Red wild einkorn</name>
    <name type="synonym">Crithodium urartu</name>
    <dbReference type="NCBI Taxonomy" id="4572"/>
    <lineage>
        <taxon>Eukaryota</taxon>
        <taxon>Viridiplantae</taxon>
        <taxon>Streptophyta</taxon>
        <taxon>Embryophyta</taxon>
        <taxon>Tracheophyta</taxon>
        <taxon>Spermatophyta</taxon>
        <taxon>Magnoliopsida</taxon>
        <taxon>Liliopsida</taxon>
        <taxon>Poales</taxon>
        <taxon>Poaceae</taxon>
        <taxon>BOP clade</taxon>
        <taxon>Pooideae</taxon>
        <taxon>Triticodae</taxon>
        <taxon>Triticeae</taxon>
        <taxon>Triticinae</taxon>
        <taxon>Triticum</taxon>
    </lineage>
</organism>
<dbReference type="InterPro" id="IPR001810">
    <property type="entry name" value="F-box_dom"/>
</dbReference>
<dbReference type="CDD" id="cd22157">
    <property type="entry name" value="F-box_AtFBW1-like"/>
    <property type="match status" value="1"/>
</dbReference>
<dbReference type="SUPFAM" id="SSF63829">
    <property type="entry name" value="Calcium-dependent phosphotriesterase"/>
    <property type="match status" value="1"/>
</dbReference>
<dbReference type="NCBIfam" id="TIGR01640">
    <property type="entry name" value="F_box_assoc_1"/>
    <property type="match status" value="1"/>
</dbReference>
<accession>A0A8R7UK28</accession>
<dbReference type="Gramene" id="TuG1812G0500003343.01.T01">
    <property type="protein sequence ID" value="TuG1812G0500003343.01.T01.cds303996"/>
    <property type="gene ID" value="TuG1812G0500003343.01"/>
</dbReference>
<sequence>MPRSGSIKKQAMVGDANDALPRDVLASVLLRFPASDLRRFRLVCKEWCEVISDPTFIDAHMVHGPRPLTHTIVFFRGRRGGGADGAIEPRSSDGYLFDEQWRLVARFTAGESEDMVGTCNGLLCFLDLRQGGIRVVEPFTGESFVLPSPQRRLWHARGAYSFGFDPGSGRYKILHHEKDAYMYTIGGGENWRRAHGATVSYGCVFADGAVWSVAMNRRRLRKVVRFDLATEKITSEPMEWAGLRTALSTVSDARVFLMGLGVGELEVFSMGDGGRWVRYSIAVRAPHMRYPAVPYPLQRGHLLMLDRNRDSRAGVYAHPIAPASNDLGSGKLLLQMPKDWPGADGTPACDNKTRWLFVPVPREEETAARVRRVPQELHPPRVFSYAPPVSIFKKAKNAPPVSPPPLARYFGGLPKL</sequence>
<dbReference type="PANTHER" id="PTHR31672:SF13">
    <property type="entry name" value="F-BOX PROTEIN CPR30-LIKE"/>
    <property type="match status" value="1"/>
</dbReference>
<dbReference type="PROSITE" id="PS50181">
    <property type="entry name" value="FBOX"/>
    <property type="match status" value="1"/>
</dbReference>
<proteinExistence type="predicted"/>
<dbReference type="InterPro" id="IPR050796">
    <property type="entry name" value="SCF_F-box_component"/>
</dbReference>
<dbReference type="SUPFAM" id="SSF81383">
    <property type="entry name" value="F-box domain"/>
    <property type="match status" value="1"/>
</dbReference>
<dbReference type="AlphaFoldDB" id="A0A8R7UK28"/>
<dbReference type="Proteomes" id="UP000015106">
    <property type="component" value="Chromosome 5"/>
</dbReference>
<dbReference type="EnsemblPlants" id="TuG1812G0500003343.01.T01">
    <property type="protein sequence ID" value="TuG1812G0500003343.01.T01.cds303996"/>
    <property type="gene ID" value="TuG1812G0500003343.01"/>
</dbReference>
<dbReference type="Pfam" id="PF08268">
    <property type="entry name" value="FBA_3"/>
    <property type="match status" value="1"/>
</dbReference>
<dbReference type="SMART" id="SM00256">
    <property type="entry name" value="FBOX"/>
    <property type="match status" value="1"/>
</dbReference>
<evidence type="ECO:0000259" key="1">
    <source>
        <dbReference type="PROSITE" id="PS50181"/>
    </source>
</evidence>
<dbReference type="InterPro" id="IPR036047">
    <property type="entry name" value="F-box-like_dom_sf"/>
</dbReference>
<dbReference type="Gene3D" id="1.20.1280.50">
    <property type="match status" value="1"/>
</dbReference>
<evidence type="ECO:0000313" key="3">
    <source>
        <dbReference type="Proteomes" id="UP000015106"/>
    </source>
</evidence>